<evidence type="ECO:0000256" key="1">
    <source>
        <dbReference type="SAM" id="SignalP"/>
    </source>
</evidence>
<feature type="chain" id="PRO_5047048903" evidence="1">
    <location>
        <begin position="19"/>
        <end position="344"/>
    </location>
</feature>
<organism evidence="2 3">
    <name type="scientific">Chryseobacterium ginsengisoli</name>
    <dbReference type="NCBI Taxonomy" id="363853"/>
    <lineage>
        <taxon>Bacteria</taxon>
        <taxon>Pseudomonadati</taxon>
        <taxon>Bacteroidota</taxon>
        <taxon>Flavobacteriia</taxon>
        <taxon>Flavobacteriales</taxon>
        <taxon>Weeksellaceae</taxon>
        <taxon>Chryseobacterium group</taxon>
        <taxon>Chryseobacterium</taxon>
    </lineage>
</organism>
<dbReference type="RefSeq" id="WP_345203047.1">
    <property type="nucleotide sequence ID" value="NZ_BAABHX010000003.1"/>
</dbReference>
<evidence type="ECO:0000313" key="3">
    <source>
        <dbReference type="Proteomes" id="UP001500353"/>
    </source>
</evidence>
<accession>A0ABP9M688</accession>
<proteinExistence type="predicted"/>
<keyword evidence="3" id="KW-1185">Reference proteome</keyword>
<protein>
    <submittedName>
        <fullName evidence="2">Uncharacterized protein</fullName>
    </submittedName>
</protein>
<sequence>MKKIVLFLMLSISLAAQRVEFVKLDQNIKDKRGLAKSLTLIDNRTDKTIGTIANKKETAEIKFEDENLEKHFGNWFLNDNKKTGNTDFIIMLEKIKIYDEQNENKDYPFAKLKLKISSFIKRNDRYYFIGRFDNVIVSNPKLTPHPQRFLASQISDIITEFIKLSYSNTTLGILVPENEINNYNAYLDKNYKAFNNPELKDGVYTDFKSFSNQEPNAEYSVKKNKKGRVTNLMHNGIDSSYSEMYCYVDGGKAYKLTPVGFDEMKKDNKGFYIYTSRVNLFTSAKTSGIMIGAILGGIPGALIGAAIESGANPPNGAIHGIGYRSSQESNVYIDSLTGAYVFTK</sequence>
<keyword evidence="1" id="KW-0732">Signal</keyword>
<dbReference type="EMBL" id="BAABHX010000003">
    <property type="protein sequence ID" value="GAA5091696.1"/>
    <property type="molecule type" value="Genomic_DNA"/>
</dbReference>
<evidence type="ECO:0000313" key="2">
    <source>
        <dbReference type="EMBL" id="GAA5091696.1"/>
    </source>
</evidence>
<gene>
    <name evidence="2" type="ORF">GCM10023210_19540</name>
</gene>
<comment type="caution">
    <text evidence="2">The sequence shown here is derived from an EMBL/GenBank/DDBJ whole genome shotgun (WGS) entry which is preliminary data.</text>
</comment>
<dbReference type="Proteomes" id="UP001500353">
    <property type="component" value="Unassembled WGS sequence"/>
</dbReference>
<reference evidence="3" key="1">
    <citation type="journal article" date="2019" name="Int. J. Syst. Evol. Microbiol.">
        <title>The Global Catalogue of Microorganisms (GCM) 10K type strain sequencing project: providing services to taxonomists for standard genome sequencing and annotation.</title>
        <authorList>
            <consortium name="The Broad Institute Genomics Platform"/>
            <consortium name="The Broad Institute Genome Sequencing Center for Infectious Disease"/>
            <person name="Wu L."/>
            <person name="Ma J."/>
        </authorList>
    </citation>
    <scope>NUCLEOTIDE SEQUENCE [LARGE SCALE GENOMIC DNA]</scope>
    <source>
        <strain evidence="3">JCM 18019</strain>
    </source>
</reference>
<name>A0ABP9M688_9FLAO</name>
<feature type="signal peptide" evidence="1">
    <location>
        <begin position="1"/>
        <end position="18"/>
    </location>
</feature>